<dbReference type="GO" id="GO:0046872">
    <property type="term" value="F:metal ion binding"/>
    <property type="evidence" value="ECO:0007669"/>
    <property type="project" value="UniProtKB-KW"/>
</dbReference>
<dbReference type="Gene3D" id="3.40.190.80">
    <property type="match status" value="1"/>
</dbReference>
<proteinExistence type="inferred from homology"/>
<comment type="similarity">
    <text evidence="1">Belongs to the inositol monophosphatase superfamily.</text>
</comment>
<dbReference type="Proteomes" id="UP001196509">
    <property type="component" value="Unassembled WGS sequence"/>
</dbReference>
<keyword evidence="2" id="KW-0460">Magnesium</keyword>
<evidence type="ECO:0000313" key="3">
    <source>
        <dbReference type="EMBL" id="MBW8638943.1"/>
    </source>
</evidence>
<dbReference type="EMBL" id="JAICBX010000003">
    <property type="protein sequence ID" value="MBW8638943.1"/>
    <property type="molecule type" value="Genomic_DNA"/>
</dbReference>
<evidence type="ECO:0000256" key="2">
    <source>
        <dbReference type="PIRSR" id="PIRSR600760-2"/>
    </source>
</evidence>
<protein>
    <recommendedName>
        <fullName evidence="5">3'(2'),5'-bisphosphate nucleotidase CysQ</fullName>
    </recommendedName>
</protein>
<dbReference type="GO" id="GO:0006020">
    <property type="term" value="P:inositol metabolic process"/>
    <property type="evidence" value="ECO:0007669"/>
    <property type="project" value="TreeGrafter"/>
</dbReference>
<reference evidence="3" key="1">
    <citation type="submission" date="2021-08" db="EMBL/GenBank/DDBJ databases">
        <title>Hoeflea bacterium WL0058 sp. nov., isolated from the sediment.</title>
        <authorList>
            <person name="Wang L."/>
            <person name="Zhang D."/>
        </authorList>
    </citation>
    <scope>NUCLEOTIDE SEQUENCE</scope>
    <source>
        <strain evidence="3">WL0058</strain>
    </source>
</reference>
<feature type="binding site" evidence="2">
    <location>
        <position position="88"/>
    </location>
    <ligand>
        <name>Mg(2+)</name>
        <dbReference type="ChEBI" id="CHEBI:18420"/>
        <label>1</label>
        <note>catalytic</note>
    </ligand>
</feature>
<evidence type="ECO:0000256" key="1">
    <source>
        <dbReference type="ARBA" id="ARBA00009759"/>
    </source>
</evidence>
<organism evidence="3 4">
    <name type="scientific">Flavimaribacter sediminis</name>
    <dbReference type="NCBI Taxonomy" id="2865987"/>
    <lineage>
        <taxon>Bacteria</taxon>
        <taxon>Pseudomonadati</taxon>
        <taxon>Pseudomonadota</taxon>
        <taxon>Alphaproteobacteria</taxon>
        <taxon>Hyphomicrobiales</taxon>
        <taxon>Rhizobiaceae</taxon>
        <taxon>Flavimaribacter</taxon>
    </lineage>
</organism>
<dbReference type="PANTHER" id="PTHR20854:SF4">
    <property type="entry name" value="INOSITOL-1-MONOPHOSPHATASE-RELATED"/>
    <property type="match status" value="1"/>
</dbReference>
<name>A0AAE2ZLW6_9HYPH</name>
<dbReference type="RefSeq" id="WP_220229662.1">
    <property type="nucleotide sequence ID" value="NZ_JAICBX010000003.1"/>
</dbReference>
<dbReference type="Gene3D" id="3.30.540.10">
    <property type="entry name" value="Fructose-1,6-Bisphosphatase, subunit A, domain 1"/>
    <property type="match status" value="1"/>
</dbReference>
<keyword evidence="2" id="KW-0479">Metal-binding</keyword>
<accession>A0AAE2ZLW6</accession>
<dbReference type="InterPro" id="IPR000760">
    <property type="entry name" value="Inositol_monophosphatase-like"/>
</dbReference>
<evidence type="ECO:0008006" key="5">
    <source>
        <dbReference type="Google" id="ProtNLM"/>
    </source>
</evidence>
<comment type="caution">
    <text evidence="3">The sequence shown here is derived from an EMBL/GenBank/DDBJ whole genome shotgun (WGS) entry which is preliminary data.</text>
</comment>
<gene>
    <name evidence="3" type="ORF">K1W69_17235</name>
</gene>
<dbReference type="GO" id="GO:0007165">
    <property type="term" value="P:signal transduction"/>
    <property type="evidence" value="ECO:0007669"/>
    <property type="project" value="TreeGrafter"/>
</dbReference>
<evidence type="ECO:0000313" key="4">
    <source>
        <dbReference type="Proteomes" id="UP001196509"/>
    </source>
</evidence>
<dbReference type="PRINTS" id="PR00377">
    <property type="entry name" value="IMPHPHTASES"/>
</dbReference>
<dbReference type="SUPFAM" id="SSF56655">
    <property type="entry name" value="Carbohydrate phosphatase"/>
    <property type="match status" value="1"/>
</dbReference>
<sequence length="267" mass="28378">MDTDPPDHVLRTATADAVIAAANAIKERFSIDARPADRADINARIEANDEVSMRILREHLAKVRPEARIVEDELAAGLLPQGEWWIVDPVEGAINQIHGMADWCVSATLIRDNRPVVTAVHFPLTGDTYSALKDAGAWQNDVPLSVSAKADINAAMVGTGQASPGESRKTHEQIGASVTLMLQTALTVRVSVPATVQLVQVAAGRMDAFWQFSDVLSGIVSGALLIEEAGGTITDANGAPWSFESKHFVATTPALSAAVTKALSRLV</sequence>
<comment type="cofactor">
    <cofactor evidence="2">
        <name>Mg(2+)</name>
        <dbReference type="ChEBI" id="CHEBI:18420"/>
    </cofactor>
</comment>
<dbReference type="PANTHER" id="PTHR20854">
    <property type="entry name" value="INOSITOL MONOPHOSPHATASE"/>
    <property type="match status" value="1"/>
</dbReference>
<dbReference type="AlphaFoldDB" id="A0AAE2ZLW6"/>
<dbReference type="GO" id="GO:0008934">
    <property type="term" value="F:inositol monophosphate 1-phosphatase activity"/>
    <property type="evidence" value="ECO:0007669"/>
    <property type="project" value="TreeGrafter"/>
</dbReference>
<dbReference type="Pfam" id="PF00459">
    <property type="entry name" value="Inositol_P"/>
    <property type="match status" value="1"/>
</dbReference>
<keyword evidence="4" id="KW-1185">Reference proteome</keyword>